<dbReference type="EMBL" id="MLAK01000992">
    <property type="protein sequence ID" value="OHS99708.1"/>
    <property type="molecule type" value="Genomic_DNA"/>
</dbReference>
<sequence length="177" mass="21211">MNQQNPDTPDFINDNNYIDNDEHHESALIYYEPDPNNRNNLNHIENSEDSNLMFFDMDLYNLPKQKPKQKDKNKDQINFVPPPPKKKVTSAWANLKVSSFNDNGKIKPQFVKTHETYIDRKVKLEKLREKERREAERAEEYNSNQIDMEIFFLEKIRQPLAGMKVFFEEEVYEFDFS</sequence>
<evidence type="ECO:0000313" key="2">
    <source>
        <dbReference type="EMBL" id="OHS99708.1"/>
    </source>
</evidence>
<organism evidence="2 3">
    <name type="scientific">Tritrichomonas foetus</name>
    <dbReference type="NCBI Taxonomy" id="1144522"/>
    <lineage>
        <taxon>Eukaryota</taxon>
        <taxon>Metamonada</taxon>
        <taxon>Parabasalia</taxon>
        <taxon>Tritrichomonadida</taxon>
        <taxon>Tritrichomonadidae</taxon>
        <taxon>Tritrichomonas</taxon>
    </lineage>
</organism>
<reference evidence="2" key="1">
    <citation type="submission" date="2016-10" db="EMBL/GenBank/DDBJ databases">
        <authorList>
            <person name="Benchimol M."/>
            <person name="Almeida L.G."/>
            <person name="Vasconcelos A.T."/>
            <person name="Perreira-Neves A."/>
            <person name="Rosa I.A."/>
            <person name="Tasca T."/>
            <person name="Bogo M.R."/>
            <person name="de Souza W."/>
        </authorList>
    </citation>
    <scope>NUCLEOTIDE SEQUENCE [LARGE SCALE GENOMIC DNA]</scope>
    <source>
        <strain evidence="2">K</strain>
    </source>
</reference>
<proteinExistence type="predicted"/>
<evidence type="ECO:0000256" key="1">
    <source>
        <dbReference type="SAM" id="MobiDB-lite"/>
    </source>
</evidence>
<protein>
    <submittedName>
        <fullName evidence="2">Uncharacterized protein</fullName>
    </submittedName>
</protein>
<keyword evidence="3" id="KW-1185">Reference proteome</keyword>
<accession>A0A1J4JR22</accession>
<dbReference type="RefSeq" id="XP_068352845.1">
    <property type="nucleotide sequence ID" value="XM_068509304.1"/>
</dbReference>
<feature type="region of interest" description="Disordered" evidence="1">
    <location>
        <begin position="64"/>
        <end position="87"/>
    </location>
</feature>
<dbReference type="Proteomes" id="UP000179807">
    <property type="component" value="Unassembled WGS sequence"/>
</dbReference>
<comment type="caution">
    <text evidence="2">The sequence shown here is derived from an EMBL/GenBank/DDBJ whole genome shotgun (WGS) entry which is preliminary data.</text>
</comment>
<dbReference type="AlphaFoldDB" id="A0A1J4JR22"/>
<name>A0A1J4JR22_9EUKA</name>
<dbReference type="GeneID" id="94844008"/>
<evidence type="ECO:0000313" key="3">
    <source>
        <dbReference type="Proteomes" id="UP000179807"/>
    </source>
</evidence>
<gene>
    <name evidence="2" type="ORF">TRFO_33837</name>
</gene>
<dbReference type="VEuPathDB" id="TrichDB:TRFO_33837"/>